<dbReference type="PANTHER" id="PTHR33240:SF15">
    <property type="entry name" value="GAG-PRO-LIKE PROTEIN"/>
    <property type="match status" value="1"/>
</dbReference>
<proteinExistence type="predicted"/>
<dbReference type="PANTHER" id="PTHR33240">
    <property type="entry name" value="OS08G0508500 PROTEIN"/>
    <property type="match status" value="1"/>
</dbReference>
<evidence type="ECO:0000313" key="4">
    <source>
        <dbReference type="Proteomes" id="UP000585474"/>
    </source>
</evidence>
<gene>
    <name evidence="3" type="ORF">Acr_05g0010800</name>
</gene>
<feature type="compositionally biased region" description="Polar residues" evidence="1">
    <location>
        <begin position="223"/>
        <end position="242"/>
    </location>
</feature>
<dbReference type="EMBL" id="BJWL01000005">
    <property type="protein sequence ID" value="GFY87441.1"/>
    <property type="molecule type" value="Genomic_DNA"/>
</dbReference>
<evidence type="ECO:0000313" key="3">
    <source>
        <dbReference type="EMBL" id="GFY87441.1"/>
    </source>
</evidence>
<feature type="region of interest" description="Disordered" evidence="1">
    <location>
        <begin position="259"/>
        <end position="278"/>
    </location>
</feature>
<reference evidence="3 4" key="1">
    <citation type="submission" date="2019-07" db="EMBL/GenBank/DDBJ databases">
        <title>De Novo Assembly of kiwifruit Actinidia rufa.</title>
        <authorList>
            <person name="Sugita-Konishi S."/>
            <person name="Sato K."/>
            <person name="Mori E."/>
            <person name="Abe Y."/>
            <person name="Kisaki G."/>
            <person name="Hamano K."/>
            <person name="Suezawa K."/>
            <person name="Otani M."/>
            <person name="Fukuda T."/>
            <person name="Manabe T."/>
            <person name="Gomi K."/>
            <person name="Tabuchi M."/>
            <person name="Akimitsu K."/>
            <person name="Kataoka I."/>
        </authorList>
    </citation>
    <scope>NUCLEOTIDE SEQUENCE [LARGE SCALE GENOMIC DNA]</scope>
    <source>
        <strain evidence="4">cv. Fuchu</strain>
    </source>
</reference>
<dbReference type="Proteomes" id="UP000585474">
    <property type="component" value="Unassembled WGS sequence"/>
</dbReference>
<dbReference type="Pfam" id="PF03732">
    <property type="entry name" value="Retrotrans_gag"/>
    <property type="match status" value="1"/>
</dbReference>
<protein>
    <recommendedName>
        <fullName evidence="2">Retrotransposon gag domain-containing protein</fullName>
    </recommendedName>
</protein>
<feature type="domain" description="Retrotransposon gag" evidence="2">
    <location>
        <begin position="96"/>
        <end position="158"/>
    </location>
</feature>
<organism evidence="3 4">
    <name type="scientific">Actinidia rufa</name>
    <dbReference type="NCBI Taxonomy" id="165716"/>
    <lineage>
        <taxon>Eukaryota</taxon>
        <taxon>Viridiplantae</taxon>
        <taxon>Streptophyta</taxon>
        <taxon>Embryophyta</taxon>
        <taxon>Tracheophyta</taxon>
        <taxon>Spermatophyta</taxon>
        <taxon>Magnoliopsida</taxon>
        <taxon>eudicotyledons</taxon>
        <taxon>Gunneridae</taxon>
        <taxon>Pentapetalae</taxon>
        <taxon>asterids</taxon>
        <taxon>Ericales</taxon>
        <taxon>Actinidiaceae</taxon>
        <taxon>Actinidia</taxon>
    </lineage>
</organism>
<evidence type="ECO:0000256" key="1">
    <source>
        <dbReference type="SAM" id="MobiDB-lite"/>
    </source>
</evidence>
<dbReference type="OrthoDB" id="2919534at2759"/>
<comment type="caution">
    <text evidence="3">The sequence shown here is derived from an EMBL/GenBank/DDBJ whole genome shotgun (WGS) entry which is preliminary data.</text>
</comment>
<dbReference type="AlphaFoldDB" id="A0A7J0ELU1"/>
<feature type="region of interest" description="Disordered" evidence="1">
    <location>
        <begin position="158"/>
        <end position="242"/>
    </location>
</feature>
<keyword evidence="4" id="KW-1185">Reference proteome</keyword>
<dbReference type="InterPro" id="IPR005162">
    <property type="entry name" value="Retrotrans_gag_dom"/>
</dbReference>
<evidence type="ECO:0000259" key="2">
    <source>
        <dbReference type="Pfam" id="PF03732"/>
    </source>
</evidence>
<feature type="compositionally biased region" description="Basic and acidic residues" evidence="1">
    <location>
        <begin position="259"/>
        <end position="269"/>
    </location>
</feature>
<name>A0A7J0ELU1_9ERIC</name>
<feature type="compositionally biased region" description="Basic and acidic residues" evidence="1">
    <location>
        <begin position="197"/>
        <end position="207"/>
    </location>
</feature>
<accession>A0A7J0ELU1</accession>
<sequence>MNAFRAKAIATSKALLLSELRTITALKPWTKGNGRRRSYQNEPDPGWISMMRSMPSKTDKGACVPKSMVEQREAAPKYQTPFSREIEGLDSPKKFMPPSLGDLDLKWFDKLLAGSIESFHQLTESFVARFVMNTKVPKGVSSLLTLRKGNNESIRSYKAMGKPDTQSSSRPLGPHVLGRDVLPDWRTTLGKPKKLREHLPGAKDSSKSRRKIRSISRLGQGKGSTWSSKNRHTSSSLGFETSHQLVRDGNLKEFIDEGKTRADKAEAKPNSRSARAPLAGFNSQSHWPLGIVTLRVRAGSQELMIEFVVVDIPSPYTEIIGRDWLHKMKGMASTLHQVVKFATSRGEETLYGDQVTVKHLATVSMKAAMKEVHLVEEEHEVLEDAGRNPEAKVVEDLVRFELDEASLDRFFLTGANLEERERTELVQFLKANIEVFAWTPYEILGIDPNFIKHKLNVLAVKTKRKEICNRVRQFSDRGSGKVKRGECNN</sequence>